<dbReference type="PROSITE" id="PS00374">
    <property type="entry name" value="MGMT"/>
    <property type="match status" value="1"/>
</dbReference>
<dbReference type="InterPro" id="IPR036631">
    <property type="entry name" value="MGMT_N_sf"/>
</dbReference>
<dbReference type="OrthoDB" id="9802228at2"/>
<accession>A0A1J0A6R9</accession>
<evidence type="ECO:0000256" key="5">
    <source>
        <dbReference type="ARBA" id="ARBA00022679"/>
    </source>
</evidence>
<dbReference type="EMBL" id="CP017267">
    <property type="protein sequence ID" value="APB31609.1"/>
    <property type="molecule type" value="Genomic_DNA"/>
</dbReference>
<dbReference type="CDD" id="cd06445">
    <property type="entry name" value="ATase"/>
    <property type="match status" value="1"/>
</dbReference>
<dbReference type="GO" id="GO:0003908">
    <property type="term" value="F:methylated-DNA-[protein]-cysteine S-methyltransferase activity"/>
    <property type="evidence" value="ECO:0007669"/>
    <property type="project" value="UniProtKB-EC"/>
</dbReference>
<comment type="catalytic activity">
    <reaction evidence="8">
        <text>a 6-O-methyl-2'-deoxyguanosine in DNA + L-cysteinyl-[protein] = S-methyl-L-cysteinyl-[protein] + a 2'-deoxyguanosine in DNA</text>
        <dbReference type="Rhea" id="RHEA:24000"/>
        <dbReference type="Rhea" id="RHEA-COMP:10131"/>
        <dbReference type="Rhea" id="RHEA-COMP:10132"/>
        <dbReference type="Rhea" id="RHEA-COMP:11367"/>
        <dbReference type="Rhea" id="RHEA-COMP:11368"/>
        <dbReference type="ChEBI" id="CHEBI:29950"/>
        <dbReference type="ChEBI" id="CHEBI:82612"/>
        <dbReference type="ChEBI" id="CHEBI:85445"/>
        <dbReference type="ChEBI" id="CHEBI:85448"/>
        <dbReference type="EC" id="2.1.1.63"/>
    </reaction>
</comment>
<evidence type="ECO:0000256" key="3">
    <source>
        <dbReference type="ARBA" id="ARBA00011918"/>
    </source>
</evidence>
<dbReference type="AlphaFoldDB" id="A0A1J0A6R9"/>
<evidence type="ECO:0000313" key="10">
    <source>
        <dbReference type="EMBL" id="APB31609.1"/>
    </source>
</evidence>
<feature type="domain" description="Methylated-DNA-[protein]-cysteine S-methyltransferase DNA binding" evidence="9">
    <location>
        <begin position="70"/>
        <end position="153"/>
    </location>
</feature>
<evidence type="ECO:0000256" key="8">
    <source>
        <dbReference type="ARBA" id="ARBA00049348"/>
    </source>
</evidence>
<keyword evidence="7" id="KW-0234">DNA repair</keyword>
<keyword evidence="6" id="KW-0227">DNA damage</keyword>
<dbReference type="InterPro" id="IPR001497">
    <property type="entry name" value="MethylDNA_cys_MeTrfase_AS"/>
</dbReference>
<dbReference type="PANTHER" id="PTHR10815">
    <property type="entry name" value="METHYLATED-DNA--PROTEIN-CYSTEINE METHYLTRANSFERASE"/>
    <property type="match status" value="1"/>
</dbReference>
<dbReference type="KEGG" id="vte:BHY08_07075"/>
<keyword evidence="4" id="KW-0489">Methyltransferase</keyword>
<keyword evidence="11" id="KW-1185">Reference proteome</keyword>
<dbReference type="InterPro" id="IPR014048">
    <property type="entry name" value="MethylDNA_cys_MeTrfase_DNA-bd"/>
</dbReference>
<dbReference type="RefSeq" id="WP_071457203.1">
    <property type="nucleotide sequence ID" value="NZ_CP017267.1"/>
</dbReference>
<dbReference type="FunFam" id="1.10.10.10:FF:000214">
    <property type="entry name" value="Methylated-DNA--protein-cysteine methyltransferase"/>
    <property type="match status" value="1"/>
</dbReference>
<dbReference type="InterPro" id="IPR036217">
    <property type="entry name" value="MethylDNA_cys_MeTrfase_DNAb"/>
</dbReference>
<dbReference type="Pfam" id="PF01035">
    <property type="entry name" value="DNA_binding_1"/>
    <property type="match status" value="1"/>
</dbReference>
<proteinExistence type="inferred from homology"/>
<evidence type="ECO:0000256" key="1">
    <source>
        <dbReference type="ARBA" id="ARBA00001286"/>
    </source>
</evidence>
<dbReference type="Gene3D" id="1.10.10.10">
    <property type="entry name" value="Winged helix-like DNA-binding domain superfamily/Winged helix DNA-binding domain"/>
    <property type="match status" value="1"/>
</dbReference>
<dbReference type="GO" id="GO:0006281">
    <property type="term" value="P:DNA repair"/>
    <property type="evidence" value="ECO:0007669"/>
    <property type="project" value="UniProtKB-KW"/>
</dbReference>
<dbReference type="GO" id="GO:0032259">
    <property type="term" value="P:methylation"/>
    <property type="evidence" value="ECO:0007669"/>
    <property type="project" value="UniProtKB-KW"/>
</dbReference>
<dbReference type="STRING" id="519472.BHY08_07075"/>
<dbReference type="SUPFAM" id="SSF53155">
    <property type="entry name" value="Methylated DNA-protein cysteine methyltransferase domain"/>
    <property type="match status" value="1"/>
</dbReference>
<dbReference type="SUPFAM" id="SSF46767">
    <property type="entry name" value="Methylated DNA-protein cysteine methyltransferase, C-terminal domain"/>
    <property type="match status" value="1"/>
</dbReference>
<gene>
    <name evidence="10" type="ORF">BHY08_07075</name>
</gene>
<evidence type="ECO:0000313" key="11">
    <source>
        <dbReference type="Proteomes" id="UP000191200"/>
    </source>
</evidence>
<comment type="catalytic activity">
    <reaction evidence="1">
        <text>a 4-O-methyl-thymidine in DNA + L-cysteinyl-[protein] = a thymidine in DNA + S-methyl-L-cysteinyl-[protein]</text>
        <dbReference type="Rhea" id="RHEA:53428"/>
        <dbReference type="Rhea" id="RHEA-COMP:10131"/>
        <dbReference type="Rhea" id="RHEA-COMP:10132"/>
        <dbReference type="Rhea" id="RHEA-COMP:13555"/>
        <dbReference type="Rhea" id="RHEA-COMP:13556"/>
        <dbReference type="ChEBI" id="CHEBI:29950"/>
        <dbReference type="ChEBI" id="CHEBI:82612"/>
        <dbReference type="ChEBI" id="CHEBI:137386"/>
        <dbReference type="ChEBI" id="CHEBI:137387"/>
        <dbReference type="EC" id="2.1.1.63"/>
    </reaction>
</comment>
<dbReference type="NCBIfam" id="TIGR00589">
    <property type="entry name" value="ogt"/>
    <property type="match status" value="1"/>
</dbReference>
<organism evidence="10 11">
    <name type="scientific">Vagococcus teuberi</name>
    <dbReference type="NCBI Taxonomy" id="519472"/>
    <lineage>
        <taxon>Bacteria</taxon>
        <taxon>Bacillati</taxon>
        <taxon>Bacillota</taxon>
        <taxon>Bacilli</taxon>
        <taxon>Lactobacillales</taxon>
        <taxon>Enterococcaceae</taxon>
        <taxon>Vagococcus</taxon>
    </lineage>
</organism>
<keyword evidence="5" id="KW-0808">Transferase</keyword>
<dbReference type="EC" id="2.1.1.63" evidence="3"/>
<evidence type="ECO:0000259" key="9">
    <source>
        <dbReference type="Pfam" id="PF01035"/>
    </source>
</evidence>
<name>A0A1J0A6R9_9ENTE</name>
<evidence type="ECO:0000256" key="2">
    <source>
        <dbReference type="ARBA" id="ARBA00008711"/>
    </source>
</evidence>
<comment type="similarity">
    <text evidence="2">Belongs to the MGMT family.</text>
</comment>
<evidence type="ECO:0000256" key="4">
    <source>
        <dbReference type="ARBA" id="ARBA00022603"/>
    </source>
</evidence>
<reference evidence="10 11" key="1">
    <citation type="submission" date="2016-09" db="EMBL/GenBank/DDBJ databases">
        <title>Vagococcus teuberi sp. nov., isolated from the Malian artisanal sour milk fene.</title>
        <authorList>
            <person name="Wullschleger S."/>
            <person name="Seifert C."/>
            <person name="Baumgartner S."/>
            <person name="Lacroix C."/>
            <person name="Bonfoh B."/>
            <person name="Stevens M.J."/>
            <person name="Meile L."/>
        </authorList>
    </citation>
    <scope>NUCLEOTIDE SEQUENCE [LARGE SCALE GENOMIC DNA]</scope>
    <source>
        <strain evidence="10 11">DSM 21459</strain>
    </source>
</reference>
<evidence type="ECO:0000256" key="6">
    <source>
        <dbReference type="ARBA" id="ARBA00022763"/>
    </source>
</evidence>
<protein>
    <recommendedName>
        <fullName evidence="3">methylated-DNA--[protein]-cysteine S-methyltransferase</fullName>
        <ecNumber evidence="3">2.1.1.63</ecNumber>
    </recommendedName>
</protein>
<dbReference type="Proteomes" id="UP000191200">
    <property type="component" value="Chromosome"/>
</dbReference>
<sequence length="157" mass="17703">MAYKVGHFLLDIKASQYGVTNICFLEHTSEKIYDYSDNPITQQCIQEITQFLSKQITQFSVPIDLQKGTPFQKAVWLALRDIPYGVTYSYKNIAEKTNHPRAYQAIGQACKKNPIPIIIPCHRVISQSGKLIGYFGSSEFGLSIKQSLLALEKGNQN</sequence>
<dbReference type="PANTHER" id="PTHR10815:SF13">
    <property type="entry name" value="METHYLATED-DNA--PROTEIN-CYSTEINE METHYLTRANSFERASE"/>
    <property type="match status" value="1"/>
</dbReference>
<dbReference type="InterPro" id="IPR036388">
    <property type="entry name" value="WH-like_DNA-bd_sf"/>
</dbReference>
<evidence type="ECO:0000256" key="7">
    <source>
        <dbReference type="ARBA" id="ARBA00023204"/>
    </source>
</evidence>